<gene>
    <name evidence="2" type="ORF">ColSpa_06692</name>
</gene>
<proteinExistence type="predicted"/>
<feature type="region of interest" description="Disordered" evidence="1">
    <location>
        <begin position="63"/>
        <end position="102"/>
    </location>
</feature>
<evidence type="ECO:0000256" key="1">
    <source>
        <dbReference type="SAM" id="MobiDB-lite"/>
    </source>
</evidence>
<dbReference type="EMBL" id="BQXU01000016">
    <property type="protein sequence ID" value="GKT46511.1"/>
    <property type="molecule type" value="Genomic_DNA"/>
</dbReference>
<dbReference type="GeneID" id="73327494"/>
<keyword evidence="3" id="KW-1185">Reference proteome</keyword>
<feature type="compositionally biased region" description="Polar residues" evidence="1">
    <location>
        <begin position="68"/>
        <end position="77"/>
    </location>
</feature>
<feature type="compositionally biased region" description="Low complexity" evidence="1">
    <location>
        <begin position="78"/>
        <end position="89"/>
    </location>
</feature>
<name>A0AA37LD96_9PEZI</name>
<evidence type="ECO:0000313" key="3">
    <source>
        <dbReference type="Proteomes" id="UP001055115"/>
    </source>
</evidence>
<feature type="region of interest" description="Disordered" evidence="1">
    <location>
        <begin position="1"/>
        <end position="32"/>
    </location>
</feature>
<protein>
    <submittedName>
        <fullName evidence="2">Uncharacterized protein</fullName>
    </submittedName>
</protein>
<accession>A0AA37LD96</accession>
<sequence length="102" mass="10696">MKCSYASGRATEPVPFGSGSEELGGPEVPDCGFRSDRSRAELLDDELVGVFEDCCPSVRPLDKLTGSKEPSSTINSVTPATLTLLPKTPSISSSETPSLFGT</sequence>
<comment type="caution">
    <text evidence="2">The sequence shown here is derived from an EMBL/GenBank/DDBJ whole genome shotgun (WGS) entry which is preliminary data.</text>
</comment>
<organism evidence="2 3">
    <name type="scientific">Colletotrichum spaethianum</name>
    <dbReference type="NCBI Taxonomy" id="700344"/>
    <lineage>
        <taxon>Eukaryota</taxon>
        <taxon>Fungi</taxon>
        <taxon>Dikarya</taxon>
        <taxon>Ascomycota</taxon>
        <taxon>Pezizomycotina</taxon>
        <taxon>Sordariomycetes</taxon>
        <taxon>Hypocreomycetidae</taxon>
        <taxon>Glomerellales</taxon>
        <taxon>Glomerellaceae</taxon>
        <taxon>Colletotrichum</taxon>
        <taxon>Colletotrichum spaethianum species complex</taxon>
    </lineage>
</organism>
<dbReference type="Proteomes" id="UP001055115">
    <property type="component" value="Unassembled WGS sequence"/>
</dbReference>
<dbReference type="AlphaFoldDB" id="A0AA37LD96"/>
<dbReference type="RefSeq" id="XP_049128861.1">
    <property type="nucleotide sequence ID" value="XM_049272904.1"/>
</dbReference>
<reference evidence="2 3" key="1">
    <citation type="submission" date="2022-03" db="EMBL/GenBank/DDBJ databases">
        <title>Genome data of Colletotrichum spp.</title>
        <authorList>
            <person name="Utami Y.D."/>
            <person name="Hiruma K."/>
        </authorList>
    </citation>
    <scope>NUCLEOTIDE SEQUENCE [LARGE SCALE GENOMIC DNA]</scope>
    <source>
        <strain evidence="2 3">MAFF 239500</strain>
    </source>
</reference>
<feature type="compositionally biased region" description="Polar residues" evidence="1">
    <location>
        <begin position="90"/>
        <end position="102"/>
    </location>
</feature>
<evidence type="ECO:0000313" key="2">
    <source>
        <dbReference type="EMBL" id="GKT46511.1"/>
    </source>
</evidence>